<dbReference type="PROSITE" id="PS00041">
    <property type="entry name" value="HTH_ARAC_FAMILY_1"/>
    <property type="match status" value="1"/>
</dbReference>
<name>A0A0M4M4P3_9SPHN</name>
<feature type="domain" description="HTH araC/xylS-type" evidence="5">
    <location>
        <begin position="169"/>
        <end position="266"/>
    </location>
</feature>
<keyword evidence="1" id="KW-0805">Transcription regulation</keyword>
<protein>
    <submittedName>
        <fullName evidence="6">L-rhamnose operon transcriptional activator RhaR</fullName>
    </submittedName>
</protein>
<evidence type="ECO:0000313" key="6">
    <source>
        <dbReference type="EMBL" id="ALE16803.1"/>
    </source>
</evidence>
<evidence type="ECO:0000256" key="2">
    <source>
        <dbReference type="ARBA" id="ARBA00023125"/>
    </source>
</evidence>
<accession>A0A0M4M4P3</accession>
<evidence type="ECO:0000259" key="5">
    <source>
        <dbReference type="PROSITE" id="PS01124"/>
    </source>
</evidence>
<dbReference type="STRING" id="361183.AMC99_01511"/>
<dbReference type="SMART" id="SM00342">
    <property type="entry name" value="HTH_ARAC"/>
    <property type="match status" value="1"/>
</dbReference>
<dbReference type="Pfam" id="PF02311">
    <property type="entry name" value="AraC_binding"/>
    <property type="match status" value="1"/>
</dbReference>
<evidence type="ECO:0000256" key="1">
    <source>
        <dbReference type="ARBA" id="ARBA00023015"/>
    </source>
</evidence>
<dbReference type="PROSITE" id="PS01124">
    <property type="entry name" value="HTH_ARAC_FAMILY_2"/>
    <property type="match status" value="1"/>
</dbReference>
<keyword evidence="3" id="KW-0010">Activator</keyword>
<dbReference type="InterPro" id="IPR018060">
    <property type="entry name" value="HTH_AraC"/>
</dbReference>
<dbReference type="Gene3D" id="1.10.10.60">
    <property type="entry name" value="Homeodomain-like"/>
    <property type="match status" value="1"/>
</dbReference>
<proteinExistence type="predicted"/>
<dbReference type="GO" id="GO:0043565">
    <property type="term" value="F:sequence-specific DNA binding"/>
    <property type="evidence" value="ECO:0007669"/>
    <property type="project" value="InterPro"/>
</dbReference>
<evidence type="ECO:0000256" key="3">
    <source>
        <dbReference type="ARBA" id="ARBA00023159"/>
    </source>
</evidence>
<dbReference type="PANTHER" id="PTHR46796:SF2">
    <property type="entry name" value="TRANSCRIPTIONAL REGULATORY PROTEIN"/>
    <property type="match status" value="1"/>
</dbReference>
<dbReference type="Pfam" id="PF12833">
    <property type="entry name" value="HTH_18"/>
    <property type="match status" value="1"/>
</dbReference>
<dbReference type="SUPFAM" id="SSF46689">
    <property type="entry name" value="Homeodomain-like"/>
    <property type="match status" value="1"/>
</dbReference>
<gene>
    <name evidence="6" type="ORF">AMC99_01511</name>
</gene>
<keyword evidence="4" id="KW-0804">Transcription</keyword>
<dbReference type="InterPro" id="IPR009057">
    <property type="entry name" value="Homeodomain-like_sf"/>
</dbReference>
<evidence type="ECO:0000313" key="7">
    <source>
        <dbReference type="Proteomes" id="UP000057938"/>
    </source>
</evidence>
<dbReference type="Proteomes" id="UP000057938">
    <property type="component" value="Chromosome"/>
</dbReference>
<evidence type="ECO:0000256" key="4">
    <source>
        <dbReference type="ARBA" id="ARBA00023163"/>
    </source>
</evidence>
<dbReference type="EMBL" id="CP012669">
    <property type="protein sequence ID" value="ALE16803.1"/>
    <property type="molecule type" value="Genomic_DNA"/>
</dbReference>
<dbReference type="PATRIC" id="fig|361183.4.peg.1482"/>
<dbReference type="InterPro" id="IPR050204">
    <property type="entry name" value="AraC_XylS_family_regulators"/>
</dbReference>
<dbReference type="InterPro" id="IPR003313">
    <property type="entry name" value="AraC-bd"/>
</dbReference>
<keyword evidence="7" id="KW-1185">Reference proteome</keyword>
<dbReference type="SUPFAM" id="SSF51215">
    <property type="entry name" value="Regulatory protein AraC"/>
    <property type="match status" value="1"/>
</dbReference>
<dbReference type="GO" id="GO:0003700">
    <property type="term" value="F:DNA-binding transcription factor activity"/>
    <property type="evidence" value="ECO:0007669"/>
    <property type="project" value="InterPro"/>
</dbReference>
<reference evidence="6 7" key="1">
    <citation type="submission" date="2015-09" db="EMBL/GenBank/DDBJ databases">
        <title>Complete genome sequence of a benzo[a]pyrene-degrading bacterium Altererythrobacter epoxidivorans CGMCC 1.7731T.</title>
        <authorList>
            <person name="Li Z."/>
            <person name="Cheng H."/>
            <person name="Huo Y."/>
            <person name="Xu X."/>
        </authorList>
    </citation>
    <scope>NUCLEOTIDE SEQUENCE [LARGE SCALE GENOMIC DNA]</scope>
    <source>
        <strain evidence="6 7">CGMCC 1.7731</strain>
    </source>
</reference>
<dbReference type="InterPro" id="IPR018062">
    <property type="entry name" value="HTH_AraC-typ_CS"/>
</dbReference>
<organism evidence="6 7">
    <name type="scientific">Altererythrobacter epoxidivorans</name>
    <dbReference type="NCBI Taxonomy" id="361183"/>
    <lineage>
        <taxon>Bacteria</taxon>
        <taxon>Pseudomonadati</taxon>
        <taxon>Pseudomonadota</taxon>
        <taxon>Alphaproteobacteria</taxon>
        <taxon>Sphingomonadales</taxon>
        <taxon>Erythrobacteraceae</taxon>
        <taxon>Altererythrobacter</taxon>
    </lineage>
</organism>
<dbReference type="PANTHER" id="PTHR46796">
    <property type="entry name" value="HTH-TYPE TRANSCRIPTIONAL ACTIVATOR RHAS-RELATED"/>
    <property type="match status" value="1"/>
</dbReference>
<keyword evidence="2" id="KW-0238">DNA-binding</keyword>
<dbReference type="InterPro" id="IPR037923">
    <property type="entry name" value="HTH-like"/>
</dbReference>
<dbReference type="AlphaFoldDB" id="A0A0M4M4P3"/>
<dbReference type="KEGG" id="aep:AMC99_01511"/>
<sequence>MTPPDHRSNRSHPATSFEPIERVANRLVGASFSPHRHDTYTVAVTMAGVQAFNYRGAMRHAVPGQALILHPEELHDGHCQDEAGFSYRAAYVPPSHVQEVLGGAPLPFVTNGVSTNRALVAAACSIVIDCAGGEDPGAYEDALYDLAHAMNQEAGTVAAVKPVNRTAVLQAREFLDTVVIAGARLEQLEQATGFDRWQLSRDFRALLGTSPYRYLQYRRVDLAKNLLREGATLADAAYGAGFADQSHFGRTFRKTVGLTPRAWLRSDLFRTIVL</sequence>